<dbReference type="PANTHER" id="PTHR21725:SF1">
    <property type="entry name" value="E3 UBIQUITIN-PROTEIN LIGASE UBR4"/>
    <property type="match status" value="1"/>
</dbReference>
<evidence type="ECO:0000259" key="7">
    <source>
        <dbReference type="PROSITE" id="PS51157"/>
    </source>
</evidence>
<dbReference type="InterPro" id="IPR003126">
    <property type="entry name" value="Znf_UBR"/>
</dbReference>
<dbReference type="PANTHER" id="PTHR21725">
    <property type="entry name" value="E3 UBIQUITIN-PROTEIN LIGASE UBR4"/>
    <property type="match status" value="1"/>
</dbReference>
<name>A0A3P7FFA1_WUCBA</name>
<dbReference type="OrthoDB" id="5826322at2759"/>
<dbReference type="PROSITE" id="PS51157">
    <property type="entry name" value="ZF_UBR"/>
    <property type="match status" value="1"/>
</dbReference>
<feature type="zinc finger region" description="UBR-type" evidence="4">
    <location>
        <begin position="1190"/>
        <end position="1256"/>
    </location>
</feature>
<evidence type="ECO:0000256" key="3">
    <source>
        <dbReference type="ARBA" id="ARBA00022833"/>
    </source>
</evidence>
<keyword evidence="1" id="KW-0479">Metal-binding</keyword>
<accession>A0A3P7FFA1</accession>
<organism evidence="8 9">
    <name type="scientific">Wuchereria bancrofti</name>
    <dbReference type="NCBI Taxonomy" id="6293"/>
    <lineage>
        <taxon>Eukaryota</taxon>
        <taxon>Metazoa</taxon>
        <taxon>Ecdysozoa</taxon>
        <taxon>Nematoda</taxon>
        <taxon>Chromadorea</taxon>
        <taxon>Rhabditida</taxon>
        <taxon>Spirurina</taxon>
        <taxon>Spiruromorpha</taxon>
        <taxon>Filarioidea</taxon>
        <taxon>Onchocercidae</taxon>
        <taxon>Wuchereria</taxon>
    </lineage>
</organism>
<dbReference type="GO" id="GO:0008270">
    <property type="term" value="F:zinc ion binding"/>
    <property type="evidence" value="ECO:0007669"/>
    <property type="project" value="UniProtKB-KW"/>
</dbReference>
<sequence>MFASEAYRVLIKQFTKHLNEGLVITTHLVDIVRCLLTGTALPTEYHSYLCSQQINQKKHDTVEAAQPCIQLNISTKEILAINGLLLFSSFSIEKLIFALIPAKLLDPFRSAIAHRSFPAYSKIDHSDLSILQNGISDIDKLLCIDFGMATETVVECISCTSNALILMIGSLACNCTVEEMQTDAANACCATVISVHRRVTEMAVGTLYAKNHLTNSTAILVFCINELLRSCKTEIVYVFANRFLSVLPTALSFLTFISSALYEALWGVAKEALQHALRLGDATSVKKQASTDSSDDPVAGVGDWLENILRAVPVLMDQQEDAVNLQKATFFTMSSSALLSLCERSLLMLLFMGNTSNIWTSSSFNCFRDLCAASGGDHGYCGTEDISALLILLLEHSLDKGYLEQNNNEQLVNSLLYFPKDNESEIITSDPFCLKIIAICVLGRQNVAQIVSHILRSINAESRNGTPEPSTFWLLECISELLDIEDLKKSADYAVHMLYDVLKSGVKRSRVRYTLEAVHLLLVGGQSHDLNRIPKWSDALLTRSMFNFNHWDELHDLYINWLYDMQWDEEHLPAHIILPPTVSFLSKIVSGTAILSAERCHFIRIRPLLSNSIYATYLDKFNDGITNIYVDCVLKVETLVAVGLPIVYDCSLIDLVNLPLIYYDSLLLFYNQLRKYRCSTEELIRMTEFISGMYKNAINVICERSKVTLSLGAYAVSLSLAKSDVLNSAVPHARGELHSILNDDLLKLVRAWAGLMLPELKFSCTPAMLDAISDTFKSPCSVVTEVQDIKKQMFAAFCSLCDNTTRFVLNQLLSRSCVRRQDETRLLLDWMIFIQSSDLTGTATRELNQLVLSKMNAVLVMSSHLARIVSTLLDGILAQQIATETNLLNGQSVFCSVLIHLISSQSSINLPWNMLPEDIFSSVLNHLAVDRSLTKRSVPFVNLLSTICCLKNAHLNSRFLSSLEKHQNLLVQWISVSAVPLETFCMLQPLIEHLAGDMHRKPNFVDPAFRSLLEQMINILFGENVYQRTAGSSSIEVKRSDRWAYASLCWRKMSNQNEKEDSSSSDQRCEQLKEMNIFSKCLLTLLNIGGPKIHCHLIEQCAKLFRDLVDVIRKDGLELLKGSPNVSSSQVTAVLYAFFFLCNILDYIDSLCRTLCPPGVIRDDSDDLSTVFTPKHIIKKTTCSRSRALPLCTFASTAKQFIQQHWYNCYTCGMVEGEGVCSVCAVNCHRGHDLSYSKFGSFFCDCGAKGCVALKSTSHPKPQRVSNQKYATLPSNRSKSKHRSSLFSHLSVMDEDKAEIENHLCQFMEVLTANRENIVSLITAVKKGVRLRSNKARETRLKDVGAKLIQGLTVSTDRVIMEPLTACPKTLFDKRTEAGKSVDNIIASLEIGGTILLVTVQETSKIVLLGIRSLLSASTKDCDIPRVELDVAGFKIVALASMNDLLAVCGLNQCLILRISKDGDISEKQNVEFANPFPSYVVPKMRWINCNNSNMIAVAALQFIRIYDLNSADVPSTFEFVLPMGDVTELAFGKRNDGLIIIIVLSSAGHVYMEELEKARRADGGSYFMTTTLQLPTTSSAISMHYSAEIRFLFVSMESNTYVLHFNGTEFEEAKNLPFDFPLMNWCECAGVFAALSHPSSACVVFLYPYGSTLYTQTMTLTDPATAQCMLLGSDCVSQFLIQILTDQNVQLFRSCWLMEPDFWVKDVERSVLETEVKPCTIMEDEVPEPDMVTVFEQCRPIQKLEFYSKALEQVYDSVELTKRITTSGMSAVCLKQKEFEVVVKNLDWNCVICALRIEVTPDKCPTSVTVFGKKINLQTKTSRMFDVRLTRKHNNEVTLNFTCNNVPAQIWSIKVFGKTKKDFGFPTASYRFNQIITLPEQLVASFISTCYRLHSCTKRKRMDWLLPVALKFTAPGFEHVTVNHRALILLRHLSPTTSSFFEQKDAALFSSLSNHRNAGTLQLSLFNAFATQLKVITLHRVTSFHQLIKRQQLLISAFVYLAVSVENSAEITHLILEILFSDNIVIAHRCKCLMSSIISNYCVASVQNHSNLFSFIGAVTPTTLTDNYTASTEGLHMGVVSQGAIGFKPAIIDELENQINKEKGIPVQLKPSSNLENFNRKMAWIGQLLLAFVSRLDICSCDGIRCLAPAQTILFLMGQHAPDQLTDLIDYLISGLDFSKVQTERTVKAERDQIILRLIYVILVQCTSHNWPSMNSRKIIDDGVQCLTTPKSAELTTILDAADVSAAAPAGSMEDEDDAEAGGESDLEQMEDIELTGDISSSSRDATPQQDDADMSTMNVVPQVESQEHESVSVTPEPQESAGALNQCYVLLQSLKTEWTKQMQSAEQSIQKLSSIPPELQPDLAPLFSARSLNVNPGNVFSIYTTLIVEMALRLPYQAKYRQVRDEHIIRDLLANLKKRLKSRSSLEYFELSDIVGRINGIAVLPWLMELACMMPDVACDAVLNLILLAIRTSENSDDELLCCSLLISVLLQRSGKEISSNFYEPFLLGENEERRWTLHAILRATLQLASRPNQLDELITVYKEAVAMINGALCTLEKSRSSVIFEKLCGFIGKFSSSLLYLCFLLVRHIPFLNIGSYAYCFLLLLVQRKNNLALF</sequence>
<dbReference type="InterPro" id="IPR036322">
    <property type="entry name" value="WD40_repeat_dom_sf"/>
</dbReference>
<evidence type="ECO:0000313" key="8">
    <source>
        <dbReference type="EMBL" id="VDM08155.1"/>
    </source>
</evidence>
<evidence type="ECO:0000313" key="9">
    <source>
        <dbReference type="Proteomes" id="UP000270924"/>
    </source>
</evidence>
<gene>
    <name evidence="8" type="ORF">WBA_LOCUS1541</name>
</gene>
<keyword evidence="2" id="KW-0863">Zinc-finger</keyword>
<dbReference type="SUPFAM" id="SSF50978">
    <property type="entry name" value="WD40 repeat-like"/>
    <property type="match status" value="1"/>
</dbReference>
<feature type="domain" description="UBR-type" evidence="7">
    <location>
        <begin position="1190"/>
        <end position="1256"/>
    </location>
</feature>
<dbReference type="Pfam" id="PF02207">
    <property type="entry name" value="zf-UBR"/>
    <property type="match status" value="1"/>
</dbReference>
<dbReference type="EMBL" id="UYWW01000330">
    <property type="protein sequence ID" value="VDM08155.1"/>
    <property type="molecule type" value="Genomic_DNA"/>
</dbReference>
<reference evidence="8 9" key="1">
    <citation type="submission" date="2018-11" db="EMBL/GenBank/DDBJ databases">
        <authorList>
            <consortium name="Pathogen Informatics"/>
        </authorList>
    </citation>
    <scope>NUCLEOTIDE SEQUENCE [LARGE SCALE GENOMIC DNA]</scope>
</reference>
<keyword evidence="6" id="KW-1133">Transmembrane helix</keyword>
<keyword evidence="9" id="KW-1185">Reference proteome</keyword>
<dbReference type="Proteomes" id="UP000270924">
    <property type="component" value="Unassembled WGS sequence"/>
</dbReference>
<evidence type="ECO:0000256" key="6">
    <source>
        <dbReference type="SAM" id="Phobius"/>
    </source>
</evidence>
<keyword evidence="6" id="KW-0812">Transmembrane</keyword>
<evidence type="ECO:0000256" key="4">
    <source>
        <dbReference type="PROSITE-ProRule" id="PRU00508"/>
    </source>
</evidence>
<dbReference type="AlphaFoldDB" id="A0A3P7FFA1"/>
<feature type="compositionally biased region" description="Acidic residues" evidence="5">
    <location>
        <begin position="2254"/>
        <end position="2266"/>
    </location>
</feature>
<protein>
    <recommendedName>
        <fullName evidence="7">UBR-type domain-containing protein</fullName>
    </recommendedName>
</protein>
<evidence type="ECO:0000256" key="5">
    <source>
        <dbReference type="SAM" id="MobiDB-lite"/>
    </source>
</evidence>
<feature type="transmembrane region" description="Helical" evidence="6">
    <location>
        <begin position="2581"/>
        <end position="2609"/>
    </location>
</feature>
<keyword evidence="3" id="KW-0862">Zinc</keyword>
<proteinExistence type="predicted"/>
<evidence type="ECO:0000256" key="1">
    <source>
        <dbReference type="ARBA" id="ARBA00022723"/>
    </source>
</evidence>
<feature type="region of interest" description="Disordered" evidence="5">
    <location>
        <begin position="2247"/>
        <end position="2266"/>
    </location>
</feature>
<dbReference type="SMART" id="SM00396">
    <property type="entry name" value="ZnF_UBR1"/>
    <property type="match status" value="1"/>
</dbReference>
<keyword evidence="6" id="KW-0472">Membrane</keyword>
<dbReference type="InterPro" id="IPR045189">
    <property type="entry name" value="UBR4-like"/>
</dbReference>
<dbReference type="InParanoid" id="A0A3P7FFA1"/>
<evidence type="ECO:0000256" key="2">
    <source>
        <dbReference type="ARBA" id="ARBA00022771"/>
    </source>
</evidence>